<dbReference type="NCBIfam" id="TIGR02072">
    <property type="entry name" value="BioC"/>
    <property type="match status" value="1"/>
</dbReference>
<dbReference type="CDD" id="cd02440">
    <property type="entry name" value="AdoMet_MTases"/>
    <property type="match status" value="1"/>
</dbReference>
<dbReference type="GO" id="GO:0032259">
    <property type="term" value="P:methylation"/>
    <property type="evidence" value="ECO:0007669"/>
    <property type="project" value="UniProtKB-KW"/>
</dbReference>
<dbReference type="InterPro" id="IPR029063">
    <property type="entry name" value="SAM-dependent_MTases_sf"/>
</dbReference>
<accession>A0A9D1SRZ3</accession>
<keyword evidence="2 5" id="KW-0808">Transferase</keyword>
<comment type="similarity">
    <text evidence="5">Belongs to the methyltransferase superfamily.</text>
</comment>
<dbReference type="GO" id="GO:0102130">
    <property type="term" value="F:malonyl-CoA methyltransferase activity"/>
    <property type="evidence" value="ECO:0007669"/>
    <property type="project" value="UniProtKB-EC"/>
</dbReference>
<dbReference type="GO" id="GO:0009102">
    <property type="term" value="P:biotin biosynthetic process"/>
    <property type="evidence" value="ECO:0007669"/>
    <property type="project" value="UniProtKB-UniRule"/>
</dbReference>
<dbReference type="PANTHER" id="PTHR43861">
    <property type="entry name" value="TRANS-ACONITATE 2-METHYLTRANSFERASE-RELATED"/>
    <property type="match status" value="1"/>
</dbReference>
<dbReference type="EC" id="2.1.1.197" evidence="5"/>
<keyword evidence="1 5" id="KW-0489">Methyltransferase</keyword>
<dbReference type="EMBL" id="DVOD01000043">
    <property type="protein sequence ID" value="HIU92592.1"/>
    <property type="molecule type" value="Genomic_DNA"/>
</dbReference>
<keyword evidence="3 5" id="KW-0949">S-adenosyl-L-methionine</keyword>
<comment type="catalytic activity">
    <reaction evidence="5">
        <text>malonyl-[ACP] + S-adenosyl-L-methionine = malonyl-[ACP] methyl ester + S-adenosyl-L-homocysteine</text>
        <dbReference type="Rhea" id="RHEA:17105"/>
        <dbReference type="Rhea" id="RHEA-COMP:9623"/>
        <dbReference type="Rhea" id="RHEA-COMP:9954"/>
        <dbReference type="ChEBI" id="CHEBI:57856"/>
        <dbReference type="ChEBI" id="CHEBI:59789"/>
        <dbReference type="ChEBI" id="CHEBI:78449"/>
        <dbReference type="ChEBI" id="CHEBI:78845"/>
        <dbReference type="EC" id="2.1.1.197"/>
    </reaction>
</comment>
<dbReference type="Pfam" id="PF13489">
    <property type="entry name" value="Methyltransf_23"/>
    <property type="match status" value="1"/>
</dbReference>
<evidence type="ECO:0000256" key="4">
    <source>
        <dbReference type="ARBA" id="ARBA00022756"/>
    </source>
</evidence>
<evidence type="ECO:0000256" key="2">
    <source>
        <dbReference type="ARBA" id="ARBA00022679"/>
    </source>
</evidence>
<gene>
    <name evidence="5 6" type="primary">bioC</name>
    <name evidence="6" type="ORF">IAD26_05595</name>
</gene>
<evidence type="ECO:0000256" key="3">
    <source>
        <dbReference type="ARBA" id="ARBA00022691"/>
    </source>
</evidence>
<reference evidence="6" key="2">
    <citation type="journal article" date="2021" name="PeerJ">
        <title>Extensive microbial diversity within the chicken gut microbiome revealed by metagenomics and culture.</title>
        <authorList>
            <person name="Gilroy R."/>
            <person name="Ravi A."/>
            <person name="Getino M."/>
            <person name="Pursley I."/>
            <person name="Horton D.L."/>
            <person name="Alikhan N.F."/>
            <person name="Baker D."/>
            <person name="Gharbi K."/>
            <person name="Hall N."/>
            <person name="Watson M."/>
            <person name="Adriaenssens E.M."/>
            <person name="Foster-Nyarko E."/>
            <person name="Jarju S."/>
            <person name="Secka A."/>
            <person name="Antonio M."/>
            <person name="Oren A."/>
            <person name="Chaudhuri R.R."/>
            <person name="La Ragione R."/>
            <person name="Hildebrand F."/>
            <person name="Pallen M.J."/>
        </authorList>
    </citation>
    <scope>NUCLEOTIDE SEQUENCE</scope>
    <source>
        <strain evidence="6">CHK154-7741</strain>
    </source>
</reference>
<dbReference type="GO" id="GO:0010340">
    <property type="term" value="F:carboxyl-O-methyltransferase activity"/>
    <property type="evidence" value="ECO:0007669"/>
    <property type="project" value="UniProtKB-UniRule"/>
</dbReference>
<evidence type="ECO:0000256" key="5">
    <source>
        <dbReference type="HAMAP-Rule" id="MF_00835"/>
    </source>
</evidence>
<evidence type="ECO:0000313" key="6">
    <source>
        <dbReference type="EMBL" id="HIU92592.1"/>
    </source>
</evidence>
<dbReference type="Proteomes" id="UP000886748">
    <property type="component" value="Unassembled WGS sequence"/>
</dbReference>
<evidence type="ECO:0000313" key="7">
    <source>
        <dbReference type="Proteomes" id="UP000886748"/>
    </source>
</evidence>
<comment type="function">
    <text evidence="5">Converts the free carboxyl group of a malonyl-thioester to its methyl ester by transfer of a methyl group from S-adenosyl-L-methionine (SAM). It allows to synthesize pimeloyl-ACP via the fatty acid synthetic pathway.</text>
</comment>
<keyword evidence="4 5" id="KW-0093">Biotin biosynthesis</keyword>
<dbReference type="InterPro" id="IPR011814">
    <property type="entry name" value="BioC"/>
</dbReference>
<name>A0A9D1SRZ3_9CLOT</name>
<organism evidence="6 7">
    <name type="scientific">Candidatus Limenecus avicola</name>
    <dbReference type="NCBI Taxonomy" id="2840847"/>
    <lineage>
        <taxon>Bacteria</taxon>
        <taxon>Bacillati</taxon>
        <taxon>Bacillota</taxon>
        <taxon>Clostridia</taxon>
        <taxon>Eubacteriales</taxon>
        <taxon>Clostridiaceae</taxon>
        <taxon>Clostridiaceae incertae sedis</taxon>
        <taxon>Candidatus Limenecus</taxon>
    </lineage>
</organism>
<comment type="pathway">
    <text evidence="5">Cofactor biosynthesis; biotin biosynthesis.</text>
</comment>
<evidence type="ECO:0000256" key="1">
    <source>
        <dbReference type="ARBA" id="ARBA00022603"/>
    </source>
</evidence>
<protein>
    <recommendedName>
        <fullName evidence="5">Malonyl-[acyl-carrier protein] O-methyltransferase</fullName>
        <shortName evidence="5">Malonyl-ACP O-methyltransferase</shortName>
        <ecNumber evidence="5">2.1.1.197</ecNumber>
    </recommendedName>
    <alternativeName>
        <fullName evidence="5">Biotin synthesis protein BioC</fullName>
    </alternativeName>
</protein>
<sequence length="249" mass="28845">MINKDLVKFRFQKSINTYDNSAVIQKEMAHLLIEKILANCGNSFDKVFEFGAGTGFLSKNMLNRISFKEYCANDIIAESEFCIKNIINDAKFVAGDIEKINLEEKFDLIVSNAVMQWITDIDELLLKIHRNLTDKGFFAFTTFGEQNFKEIKETTGVSLNYLKTETLKEKCAHKFEITEFEENIQTLCFDSPLDVLKHIKYSGTNGIKTQNWTPSKLKRFDEYYRQSFGINNRVTLTYNPVYVILKTKV</sequence>
<reference evidence="6" key="1">
    <citation type="submission" date="2020-10" db="EMBL/GenBank/DDBJ databases">
        <authorList>
            <person name="Gilroy R."/>
        </authorList>
    </citation>
    <scope>NUCLEOTIDE SEQUENCE</scope>
    <source>
        <strain evidence="6">CHK154-7741</strain>
    </source>
</reference>
<dbReference type="SUPFAM" id="SSF53335">
    <property type="entry name" value="S-adenosyl-L-methionine-dependent methyltransferases"/>
    <property type="match status" value="1"/>
</dbReference>
<proteinExistence type="inferred from homology"/>
<comment type="caution">
    <text evidence="6">The sequence shown here is derived from an EMBL/GenBank/DDBJ whole genome shotgun (WGS) entry which is preliminary data.</text>
</comment>
<dbReference type="AlphaFoldDB" id="A0A9D1SRZ3"/>
<dbReference type="HAMAP" id="MF_00835">
    <property type="entry name" value="BioC"/>
    <property type="match status" value="1"/>
</dbReference>
<dbReference type="Gene3D" id="3.40.50.150">
    <property type="entry name" value="Vaccinia Virus protein VP39"/>
    <property type="match status" value="1"/>
</dbReference>